<dbReference type="RefSeq" id="XP_015658490.1">
    <property type="nucleotide sequence ID" value="XM_015802974.1"/>
</dbReference>
<dbReference type="InterPro" id="IPR011011">
    <property type="entry name" value="Znf_FYVE_PHD"/>
</dbReference>
<dbReference type="GeneID" id="26905357"/>
<accession>A0A0N0VF94</accession>
<keyword evidence="8" id="KW-1185">Reference proteome</keyword>
<dbReference type="InterPro" id="IPR001876">
    <property type="entry name" value="Znf_RanBP2"/>
</dbReference>
<organism evidence="7 8">
    <name type="scientific">Leptomonas pyrrhocoris</name>
    <name type="common">Firebug parasite</name>
    <dbReference type="NCBI Taxonomy" id="157538"/>
    <lineage>
        <taxon>Eukaryota</taxon>
        <taxon>Discoba</taxon>
        <taxon>Euglenozoa</taxon>
        <taxon>Kinetoplastea</taxon>
        <taxon>Metakinetoplastina</taxon>
        <taxon>Trypanosomatida</taxon>
        <taxon>Trypanosomatidae</taxon>
        <taxon>Leishmaniinae</taxon>
        <taxon>Leptomonas</taxon>
    </lineage>
</organism>
<reference evidence="7 8" key="1">
    <citation type="submission" date="2015-07" db="EMBL/GenBank/DDBJ databases">
        <title>High-quality genome of monoxenous trypanosomatid Leptomonas pyrrhocoris.</title>
        <authorList>
            <person name="Flegontov P."/>
            <person name="Butenko A."/>
            <person name="Firsov S."/>
            <person name="Vlcek C."/>
            <person name="Logacheva M.D."/>
            <person name="Field M."/>
            <person name="Filatov D."/>
            <person name="Flegontova O."/>
            <person name="Gerasimov E."/>
            <person name="Jackson A.P."/>
            <person name="Kelly S."/>
            <person name="Opperdoes F."/>
            <person name="O'Reilly A."/>
            <person name="Votypka J."/>
            <person name="Yurchenko V."/>
            <person name="Lukes J."/>
        </authorList>
    </citation>
    <scope>NUCLEOTIDE SEQUENCE [LARGE SCALE GENOMIC DNA]</scope>
    <source>
        <strain evidence="7">H10</strain>
    </source>
</reference>
<evidence type="ECO:0000256" key="2">
    <source>
        <dbReference type="ARBA" id="ARBA00022771"/>
    </source>
</evidence>
<protein>
    <submittedName>
        <fullName evidence="7">Putative mitochondrial putative RanGDP binding protein</fullName>
    </submittedName>
</protein>
<evidence type="ECO:0000256" key="4">
    <source>
        <dbReference type="PROSITE-ProRule" id="PRU00322"/>
    </source>
</evidence>
<dbReference type="OMA" id="WNDVRWE"/>
<sequence>MCLKCQTYNSLSSSKESCRNCGAPAAASHRSTNPPVRHVALMPPMWMCTHCAHLNTTASTPPPNATPRAQRSKFMCDSCGNPFTGVQTWTCPQCDHVCPRAATQCPTCFSQRPVQWTCRACRHAMNSVFSLRCRQCKVERPTRYSNALVRCAFCRDWNDARWELCATCMAPTTVMFEEVAPASRSSGEEEARDHLKDLRERWKHVVDPLVRDSKGLLHSKTVEGARQCSPSSLPENAARDGDAKLQHASVSIAARTTTAIPPRRKRTPVPLLDRAWWCSTCNVPQRRNASFCDICLQSRDHVQRLQREQEEKWKAERLASPAAPGTTAAENRSVIPAIADGDWRCPYCCSMHSVEEHQCCGHQREVPPGYWLCSQCGSTNRQDRVACLGCGQAQERVCAWTCVECSHKNAGEALICGQCGIPRQGVEHSVATGAEVTTGDGTASTAARAGDAAPTRIVCPVCAAPNWAERLACYRCRARLHNFEWTCQACGHGHHDRQATRCTNCKAFRTFDLSEEVWVCEVCSTTVYSGGELPVRTQCPKCQAARAATTLHFPARWQCPCGVYNRARISACPECGTRRRLPSLHTVLSCPHCFRDTILNVKEVCEHCNESLSDCFEDYESRIRADGITRSLRDSRHEAGDTEDGEDAEVATVLDGSTQ</sequence>
<keyword evidence="2 4" id="KW-0863">Zinc-finger</keyword>
<feature type="region of interest" description="Disordered" evidence="5">
    <location>
        <begin position="634"/>
        <end position="659"/>
    </location>
</feature>
<keyword evidence="1" id="KW-0479">Metal-binding</keyword>
<evidence type="ECO:0000256" key="3">
    <source>
        <dbReference type="ARBA" id="ARBA00022833"/>
    </source>
</evidence>
<feature type="domain" description="RanBP2-type" evidence="6">
    <location>
        <begin position="396"/>
        <end position="425"/>
    </location>
</feature>
<dbReference type="OrthoDB" id="448399at2759"/>
<name>A0A0N0VF94_LEPPY</name>
<evidence type="ECO:0000256" key="5">
    <source>
        <dbReference type="SAM" id="MobiDB-lite"/>
    </source>
</evidence>
<comment type="caution">
    <text evidence="7">The sequence shown here is derived from an EMBL/GenBank/DDBJ whole genome shotgun (WGS) entry which is preliminary data.</text>
</comment>
<gene>
    <name evidence="7" type="ORF">ABB37_05066</name>
</gene>
<proteinExistence type="predicted"/>
<evidence type="ECO:0000313" key="7">
    <source>
        <dbReference type="EMBL" id="KPA80051.1"/>
    </source>
</evidence>
<evidence type="ECO:0000313" key="8">
    <source>
        <dbReference type="Proteomes" id="UP000037923"/>
    </source>
</evidence>
<dbReference type="Proteomes" id="UP000037923">
    <property type="component" value="Unassembled WGS sequence"/>
</dbReference>
<dbReference type="PROSITE" id="PS01358">
    <property type="entry name" value="ZF_RANBP2_1"/>
    <property type="match status" value="1"/>
</dbReference>
<evidence type="ECO:0000259" key="6">
    <source>
        <dbReference type="PROSITE" id="PS50199"/>
    </source>
</evidence>
<dbReference type="PROSITE" id="PS50199">
    <property type="entry name" value="ZF_RANBP2_2"/>
    <property type="match status" value="2"/>
</dbReference>
<dbReference type="GO" id="GO:0008270">
    <property type="term" value="F:zinc ion binding"/>
    <property type="evidence" value="ECO:0007669"/>
    <property type="project" value="UniProtKB-KW"/>
</dbReference>
<evidence type="ECO:0000256" key="1">
    <source>
        <dbReference type="ARBA" id="ARBA00022723"/>
    </source>
</evidence>
<dbReference type="SUPFAM" id="SSF57903">
    <property type="entry name" value="FYVE/PHD zinc finger"/>
    <property type="match status" value="1"/>
</dbReference>
<dbReference type="VEuPathDB" id="TriTrypDB:LpyrH10_09_1660"/>
<feature type="domain" description="RanBP2-type" evidence="6">
    <location>
        <begin position="367"/>
        <end position="396"/>
    </location>
</feature>
<keyword evidence="3" id="KW-0862">Zinc</keyword>
<dbReference type="AlphaFoldDB" id="A0A0N0VF94"/>
<dbReference type="EMBL" id="LGTL01000009">
    <property type="protein sequence ID" value="KPA80051.1"/>
    <property type="molecule type" value="Genomic_DNA"/>
</dbReference>
<dbReference type="SMART" id="SM00547">
    <property type="entry name" value="ZnF_RBZ"/>
    <property type="match status" value="8"/>
</dbReference>